<dbReference type="EMBL" id="BSXV01001923">
    <property type="protein sequence ID" value="GME94337.1"/>
    <property type="molecule type" value="Genomic_DNA"/>
</dbReference>
<protein>
    <submittedName>
        <fullName evidence="1">Unnamed protein product</fullName>
    </submittedName>
</protein>
<keyword evidence="2" id="KW-1185">Reference proteome</keyword>
<sequence length="467" mass="54451">MTSAVPYDPDDFDNNPFSESSMIISPNVPSMADTLPPNPFGSQEQDHEDEHEEEPVQQGQPQQQQVNTQTPLVAESQVANQQKKQNTSQPPPAQQSQQENGDQQDENLMVFHTYPTEDDMKKFLPERYRAKSFGISMKVMEIEKNDNSSNGFKKPVIKFNANVRGIPGFRKKQYKEIRRTYRELEQFYNYLMYNNIEVFVPALPQIPILYNPGSPEFVFALMNTFDEWFERICSNPILIRNQEFVLFFEQNDFSYTSSKTKPSNNSVIATGIKRKTLKQLQPPYDAAQYLAEYRPMIKQVHVCAGNLLKVLERYIKYVRNSNLKTSEFYTKLSEFSNIEINEDMGKLWLKFNKTLQLFNEIDLVKDLNFNATLTENFQSINDDTYNIKESLTNRHLLMRELINAEEITRKRHATIAKLKTRSIIDPIKIDEAIRALELAANYENELSNQIKRTTYNMIIEGQNYIFK</sequence>
<gene>
    <name evidence="1" type="ORF">Cboi01_000348200</name>
</gene>
<comment type="caution">
    <text evidence="1">The sequence shown here is derived from an EMBL/GenBank/DDBJ whole genome shotgun (WGS) entry which is preliminary data.</text>
</comment>
<proteinExistence type="predicted"/>
<evidence type="ECO:0000313" key="1">
    <source>
        <dbReference type="EMBL" id="GME94337.1"/>
    </source>
</evidence>
<organism evidence="1 2">
    <name type="scientific">Candida boidinii</name>
    <name type="common">Yeast</name>
    <dbReference type="NCBI Taxonomy" id="5477"/>
    <lineage>
        <taxon>Eukaryota</taxon>
        <taxon>Fungi</taxon>
        <taxon>Dikarya</taxon>
        <taxon>Ascomycota</taxon>
        <taxon>Saccharomycotina</taxon>
        <taxon>Pichiomycetes</taxon>
        <taxon>Pichiales</taxon>
        <taxon>Pichiaceae</taxon>
        <taxon>Ogataea</taxon>
        <taxon>Ogataea/Candida clade</taxon>
    </lineage>
</organism>
<accession>A0ACB5TSU3</accession>
<reference evidence="1" key="1">
    <citation type="submission" date="2023-04" db="EMBL/GenBank/DDBJ databases">
        <title>Candida boidinii NBRC 1967.</title>
        <authorList>
            <person name="Ichikawa N."/>
            <person name="Sato H."/>
            <person name="Tonouchi N."/>
        </authorList>
    </citation>
    <scope>NUCLEOTIDE SEQUENCE</scope>
    <source>
        <strain evidence="1">NBRC 1967</strain>
    </source>
</reference>
<evidence type="ECO:0000313" key="2">
    <source>
        <dbReference type="Proteomes" id="UP001165101"/>
    </source>
</evidence>
<name>A0ACB5TSU3_CANBO</name>
<dbReference type="Proteomes" id="UP001165101">
    <property type="component" value="Unassembled WGS sequence"/>
</dbReference>